<dbReference type="SUPFAM" id="SSF53756">
    <property type="entry name" value="UDP-Glycosyltransferase/glycogen phosphorylase"/>
    <property type="match status" value="1"/>
</dbReference>
<reference evidence="1 2" key="1">
    <citation type="submission" date="2021-04" db="EMBL/GenBank/DDBJ databases">
        <title>Whole genome sequence of Jiella sp. KSK16Y-1.</title>
        <authorList>
            <person name="Tuo L."/>
        </authorList>
    </citation>
    <scope>NUCLEOTIDE SEQUENCE [LARGE SCALE GENOMIC DNA]</scope>
    <source>
        <strain evidence="1 2">KSK16Y-1</strain>
    </source>
</reference>
<dbReference type="CDD" id="cd03801">
    <property type="entry name" value="GT4_PimA-like"/>
    <property type="match status" value="1"/>
</dbReference>
<dbReference type="PANTHER" id="PTHR12526:SF637">
    <property type="entry name" value="GLYCOSYLTRANSFERASE EPSF-RELATED"/>
    <property type="match status" value="1"/>
</dbReference>
<dbReference type="Pfam" id="PF13692">
    <property type="entry name" value="Glyco_trans_1_4"/>
    <property type="match status" value="1"/>
</dbReference>
<evidence type="ECO:0000313" key="1">
    <source>
        <dbReference type="EMBL" id="MBP0616041.1"/>
    </source>
</evidence>
<dbReference type="EMBL" id="JAGJCF010000006">
    <property type="protein sequence ID" value="MBP0616041.1"/>
    <property type="molecule type" value="Genomic_DNA"/>
</dbReference>
<dbReference type="Proteomes" id="UP000678276">
    <property type="component" value="Unassembled WGS sequence"/>
</dbReference>
<sequence>MNRVVNSRIKFRDEVDYYVLQHPGKEEIRVSEPFFDADYYLASNPDVAETLVDPLVHFLTVGWVEGRNPSLDFDVRYYLENNQDVREQRLHPFLHYCRSGRLESWRSVATVAEAAIARAFAKNDKLMQSVAEAKALDPMVALPDIPRKVNIPPAIHRQVADAAEQLREMFAGRSFEHVVLVPHIRMSGSARVATVLARALAGLVDSKTVAVVSTDTSDDEYRHWLPDGCEFHDISQIVQSAPESHRPNLLFDFLRGVEARTVYNVNSGLVWRTSKIYGRQIKQEFRVMTYLFTWDESVSGARVGYPIQWLRDTCDYHDVILTDNEALSTDVRQRFGYGQDDGCEVVTLYTPAEKAAPAQLRREAGSDTPIFLWAGRFDRQKRVDILIEIAKRRPDAIFHVYGKPVLDAGSWDESKFPPNCVLKGTFQSFEDVLQSETFAGFVYTAQWDGIPTILLDAAASGLPIIAPDVGGVGELIDGQTGYLISNFDDIDAYEDAMNRVIQDPSEAIARAERLRERLARDFSDARYMETLKRVVLNDHA</sequence>
<proteinExistence type="predicted"/>
<dbReference type="RefSeq" id="WP_209594539.1">
    <property type="nucleotide sequence ID" value="NZ_JAGJCF010000006.1"/>
</dbReference>
<evidence type="ECO:0000313" key="2">
    <source>
        <dbReference type="Proteomes" id="UP000678276"/>
    </source>
</evidence>
<organism evidence="1 2">
    <name type="scientific">Jiella mangrovi</name>
    <dbReference type="NCBI Taxonomy" id="2821407"/>
    <lineage>
        <taxon>Bacteria</taxon>
        <taxon>Pseudomonadati</taxon>
        <taxon>Pseudomonadota</taxon>
        <taxon>Alphaproteobacteria</taxon>
        <taxon>Hyphomicrobiales</taxon>
        <taxon>Aurantimonadaceae</taxon>
        <taxon>Jiella</taxon>
    </lineage>
</organism>
<comment type="caution">
    <text evidence="1">The sequence shown here is derived from an EMBL/GenBank/DDBJ whole genome shotgun (WGS) entry which is preliminary data.</text>
</comment>
<dbReference type="PANTHER" id="PTHR12526">
    <property type="entry name" value="GLYCOSYLTRANSFERASE"/>
    <property type="match status" value="1"/>
</dbReference>
<name>A0ABS4BIP5_9HYPH</name>
<keyword evidence="2" id="KW-1185">Reference proteome</keyword>
<gene>
    <name evidence="1" type="ORF">J6595_10645</name>
</gene>
<accession>A0ABS4BIP5</accession>
<protein>
    <submittedName>
        <fullName evidence="1">Glycosyltransferase family 4 protein</fullName>
    </submittedName>
</protein>
<dbReference type="Gene3D" id="3.40.50.2000">
    <property type="entry name" value="Glycogen Phosphorylase B"/>
    <property type="match status" value="1"/>
</dbReference>